<comment type="caution">
    <text evidence="1">The sequence shown here is derived from an EMBL/GenBank/DDBJ whole genome shotgun (WGS) entry which is preliminary data.</text>
</comment>
<gene>
    <name evidence="1" type="primary">PLEST010648</name>
    <name evidence="1" type="ORF">PLESTB_000893400</name>
</gene>
<dbReference type="InterPro" id="IPR029063">
    <property type="entry name" value="SAM-dependent_MTases_sf"/>
</dbReference>
<name>A0A9W6BNM0_9CHLO</name>
<keyword evidence="2" id="KW-1185">Reference proteome</keyword>
<accession>A0A9W6BNM0</accession>
<dbReference type="AlphaFoldDB" id="A0A9W6BNM0"/>
<dbReference type="Gene3D" id="3.40.50.150">
    <property type="entry name" value="Vaccinia Virus protein VP39"/>
    <property type="match status" value="1"/>
</dbReference>
<evidence type="ECO:0000313" key="2">
    <source>
        <dbReference type="Proteomes" id="UP001165080"/>
    </source>
</evidence>
<organism evidence="1 2">
    <name type="scientific">Pleodorina starrii</name>
    <dbReference type="NCBI Taxonomy" id="330485"/>
    <lineage>
        <taxon>Eukaryota</taxon>
        <taxon>Viridiplantae</taxon>
        <taxon>Chlorophyta</taxon>
        <taxon>core chlorophytes</taxon>
        <taxon>Chlorophyceae</taxon>
        <taxon>CS clade</taxon>
        <taxon>Chlamydomonadales</taxon>
        <taxon>Volvocaceae</taxon>
        <taxon>Pleodorina</taxon>
    </lineage>
</organism>
<reference evidence="1 2" key="1">
    <citation type="journal article" date="2023" name="Commun. Biol.">
        <title>Reorganization of the ancestral sex-determining regions during the evolution of trioecy in Pleodorina starrii.</title>
        <authorList>
            <person name="Takahashi K."/>
            <person name="Suzuki S."/>
            <person name="Kawai-Toyooka H."/>
            <person name="Yamamoto K."/>
            <person name="Hamaji T."/>
            <person name="Ootsuki R."/>
            <person name="Yamaguchi H."/>
            <person name="Kawachi M."/>
            <person name="Higashiyama T."/>
            <person name="Nozaki H."/>
        </authorList>
    </citation>
    <scope>NUCLEOTIDE SEQUENCE [LARGE SCALE GENOMIC DNA]</scope>
    <source>
        <strain evidence="1 2">NIES-4479</strain>
    </source>
</reference>
<evidence type="ECO:0000313" key="1">
    <source>
        <dbReference type="EMBL" id="GLC54666.1"/>
    </source>
</evidence>
<protein>
    <submittedName>
        <fullName evidence="1">Uncharacterized protein</fullName>
    </submittedName>
</protein>
<dbReference type="EMBL" id="BRXU01000011">
    <property type="protein sequence ID" value="GLC54666.1"/>
    <property type="molecule type" value="Genomic_DNA"/>
</dbReference>
<sequence>MEDAFLCAKHAVTLLQSKLVELRAKAANPGLSQTAQKQISRTVAAYLSQLQQVHTAVRDFLLQLAAEPEATSAASELLKILQAVAEEVPGLNALEEGRPEELAVQVRQHRAAKREDDICALRAAVAALPFGTPARPEALEAVVRNLSNQEQSLDFHIRLAAEVSERFGGGSSYSIENFAYGSTPYTSWLEVLAAAGPELKDAMAAPGREYVVWGSSCGWLVLYGALTYAWRSRGVELLSCLHECAQRTAAEQAAELSGTAGVHFTCGDLLQDDVSTAGLVVLADQCWDERLAAAAAAKLGRELPTGALCVSYSGTAFRGPAAGARAGGGGEGAEGGPAAVPEPLYGGVFEEVAAVRAPVSWADGLTFRIFRKL</sequence>
<proteinExistence type="predicted"/>
<dbReference type="Proteomes" id="UP001165080">
    <property type="component" value="Unassembled WGS sequence"/>
</dbReference>